<name>A0A2A9EX95_9MICO</name>
<gene>
    <name evidence="2" type="ORF">ATJ88_2474</name>
</gene>
<organism evidence="2 3">
    <name type="scientific">Isoptericola jiangsuensis</name>
    <dbReference type="NCBI Taxonomy" id="548579"/>
    <lineage>
        <taxon>Bacteria</taxon>
        <taxon>Bacillati</taxon>
        <taxon>Actinomycetota</taxon>
        <taxon>Actinomycetes</taxon>
        <taxon>Micrococcales</taxon>
        <taxon>Promicromonosporaceae</taxon>
        <taxon>Isoptericola</taxon>
    </lineage>
</organism>
<evidence type="ECO:0000313" key="3">
    <source>
        <dbReference type="Proteomes" id="UP000224130"/>
    </source>
</evidence>
<dbReference type="AlphaFoldDB" id="A0A2A9EX95"/>
<evidence type="ECO:0000313" key="2">
    <source>
        <dbReference type="EMBL" id="PFG43767.1"/>
    </source>
</evidence>
<protein>
    <recommendedName>
        <fullName evidence="1">N-terminal domain-containing protein</fullName>
    </recommendedName>
</protein>
<comment type="caution">
    <text evidence="2">The sequence shown here is derived from an EMBL/GenBank/DDBJ whole genome shotgun (WGS) entry which is preliminary data.</text>
</comment>
<dbReference type="EMBL" id="PDJJ01000001">
    <property type="protein sequence ID" value="PFG43767.1"/>
    <property type="molecule type" value="Genomic_DNA"/>
</dbReference>
<dbReference type="GO" id="GO:0003697">
    <property type="term" value="F:single-stranded DNA binding"/>
    <property type="evidence" value="ECO:0007669"/>
    <property type="project" value="InterPro"/>
</dbReference>
<dbReference type="Proteomes" id="UP000224130">
    <property type="component" value="Unassembled WGS sequence"/>
</dbReference>
<sequence>MVRPVARKVRTSKTPEQRRAEAEALHAAISTEVENLRSSTNWPRFLDFSRHVIGYSINNLLLILAQNPDATAVAGYRTWQDRGYQVRKGEKAIRIFGGRDVTETVEDPVTGEEAEQRRKLFFAVPVFDIAQCDPIDTENTPAPAVATRLDGEDPAGIYEAVVDHLTSQGWTVTREPIPGRTNGLTSLDGSRRVIVDDGLSPAMSAKVALHEAAHASLHSDEGIDEYIAHRGLKETEAESVAYVTAGLLGLDTAEYSIGYVAGWADYDTQLIKDTADRVLRCAHALADALTIGAETADATATAQGIDVGPASTRSTGPVASPDVVTAMTGAASAIGPRESGIEPLLPATVGSAAEAGPDPVVAELGM</sequence>
<proteinExistence type="predicted"/>
<dbReference type="Pfam" id="PF08401">
    <property type="entry name" value="ArdcN"/>
    <property type="match status" value="1"/>
</dbReference>
<dbReference type="InterPro" id="IPR013610">
    <property type="entry name" value="ArdC_N"/>
</dbReference>
<keyword evidence="3" id="KW-1185">Reference proteome</keyword>
<evidence type="ECO:0000259" key="1">
    <source>
        <dbReference type="Pfam" id="PF08401"/>
    </source>
</evidence>
<reference evidence="2 3" key="1">
    <citation type="submission" date="2017-10" db="EMBL/GenBank/DDBJ databases">
        <title>Sequencing the genomes of 1000 actinobacteria strains.</title>
        <authorList>
            <person name="Klenk H.-P."/>
        </authorList>
    </citation>
    <scope>NUCLEOTIDE SEQUENCE [LARGE SCALE GENOMIC DNA]</scope>
    <source>
        <strain evidence="2 3">DSM 21863</strain>
    </source>
</reference>
<feature type="domain" description="N-terminal" evidence="1">
    <location>
        <begin position="51"/>
        <end position="120"/>
    </location>
</feature>
<accession>A0A2A9EX95</accession>